<dbReference type="RefSeq" id="WP_308716425.1">
    <property type="nucleotide sequence ID" value="NZ_JAVHUY010000038.1"/>
</dbReference>
<name>A0ABU0ZQ59_9ACTN</name>
<evidence type="ECO:0000313" key="3">
    <source>
        <dbReference type="Proteomes" id="UP001230908"/>
    </source>
</evidence>
<dbReference type="PROSITE" id="PS51257">
    <property type="entry name" value="PROKAR_LIPOPROTEIN"/>
    <property type="match status" value="1"/>
</dbReference>
<protein>
    <recommendedName>
        <fullName evidence="4">Lipoprotein</fullName>
    </recommendedName>
</protein>
<feature type="signal peptide" evidence="1">
    <location>
        <begin position="1"/>
        <end position="23"/>
    </location>
</feature>
<comment type="caution">
    <text evidence="2">The sequence shown here is derived from an EMBL/GenBank/DDBJ whole genome shotgun (WGS) entry which is preliminary data.</text>
</comment>
<organism evidence="2 3">
    <name type="scientific">Phytohabitans maris</name>
    <dbReference type="NCBI Taxonomy" id="3071409"/>
    <lineage>
        <taxon>Bacteria</taxon>
        <taxon>Bacillati</taxon>
        <taxon>Actinomycetota</taxon>
        <taxon>Actinomycetes</taxon>
        <taxon>Micromonosporales</taxon>
        <taxon>Micromonosporaceae</taxon>
    </lineage>
</organism>
<reference evidence="2 3" key="1">
    <citation type="submission" date="2023-08" db="EMBL/GenBank/DDBJ databases">
        <title>Phytohabitans sansha sp. nov., isolated from marine sediment.</title>
        <authorList>
            <person name="Zhao Y."/>
            <person name="Yi K."/>
        </authorList>
    </citation>
    <scope>NUCLEOTIDE SEQUENCE [LARGE SCALE GENOMIC DNA]</scope>
    <source>
        <strain evidence="2 3">ZYX-F-186</strain>
    </source>
</reference>
<sequence>MSRFPALSVLVAALLAGCSAGDAQPEPPFPPDSGLRPVTMPYGDGIAYVQEETSAQLLCQALDPARWRDVLGAPVSRTVQNSLGRSQCVLDNASLAMEVSTELFLLDEIGPGLETVHGHPARIGADSEKAMHGAAELLPAAAVGLDSREGMNLYVRVVAKQGAEPGLPGIVRRTIEALMPAILDDRPKTPGWPVRFEHTGPVEGVALLDLPAPVQARVLCSALHDDSGTGPAAHEADLGRTNACLVVKSGETRQARLDIEYELRDSMGGEFTIAGLPARVNDDEASIVLRTVPGEPSGTIYHLLVLRRQGLGVAALRVWAEAIASLLRVGPETPISPGPAAAGEAKRATAFACPPRFDADPALLRQGPVIPVDGGEFTVATLPTGKIVTCDTSDRSSGEYGPYRLPAGAKTAPAGTQNVSGRPGHLGWGWAAPEVAKVEIVFSGGQVLPAQVAGGAYAYYAPNSDFMARPTVRAYDAAGNQIG</sequence>
<evidence type="ECO:0008006" key="4">
    <source>
        <dbReference type="Google" id="ProtNLM"/>
    </source>
</evidence>
<feature type="chain" id="PRO_5045331006" description="Lipoprotein" evidence="1">
    <location>
        <begin position="24"/>
        <end position="483"/>
    </location>
</feature>
<keyword evidence="3" id="KW-1185">Reference proteome</keyword>
<accession>A0ABU0ZQ59</accession>
<dbReference type="EMBL" id="JAVHUY010000038">
    <property type="protein sequence ID" value="MDQ7909169.1"/>
    <property type="molecule type" value="Genomic_DNA"/>
</dbReference>
<keyword evidence="1" id="KW-0732">Signal</keyword>
<evidence type="ECO:0000256" key="1">
    <source>
        <dbReference type="SAM" id="SignalP"/>
    </source>
</evidence>
<dbReference type="Proteomes" id="UP001230908">
    <property type="component" value="Unassembled WGS sequence"/>
</dbReference>
<evidence type="ECO:0000313" key="2">
    <source>
        <dbReference type="EMBL" id="MDQ7909169.1"/>
    </source>
</evidence>
<proteinExistence type="predicted"/>
<gene>
    <name evidence="2" type="ORF">RB614_32075</name>
</gene>